<organism evidence="1 2">
    <name type="scientific">Soonwooa buanensis</name>
    <dbReference type="NCBI Taxonomy" id="619805"/>
    <lineage>
        <taxon>Bacteria</taxon>
        <taxon>Pseudomonadati</taxon>
        <taxon>Bacteroidota</taxon>
        <taxon>Flavobacteriia</taxon>
        <taxon>Flavobacteriales</taxon>
        <taxon>Weeksellaceae</taxon>
        <taxon>Chryseobacterium group</taxon>
        <taxon>Soonwooa</taxon>
    </lineage>
</organism>
<dbReference type="Gene3D" id="3.30.420.40">
    <property type="match status" value="2"/>
</dbReference>
<accession>A0A1T5FNR4</accession>
<gene>
    <name evidence="1" type="ORF">SAMN05660477_02173</name>
</gene>
<dbReference type="InterPro" id="IPR052519">
    <property type="entry name" value="Euk-type_GlcNAc_Kinase"/>
</dbReference>
<dbReference type="Proteomes" id="UP000191112">
    <property type="component" value="Unassembled WGS sequence"/>
</dbReference>
<proteinExistence type="predicted"/>
<dbReference type="OrthoDB" id="871343at2"/>
<dbReference type="EMBL" id="FUYZ01000007">
    <property type="protein sequence ID" value="SKB97819.1"/>
    <property type="molecule type" value="Genomic_DNA"/>
</dbReference>
<dbReference type="InterPro" id="IPR043129">
    <property type="entry name" value="ATPase_NBD"/>
</dbReference>
<evidence type="ECO:0008006" key="3">
    <source>
        <dbReference type="Google" id="ProtNLM"/>
    </source>
</evidence>
<dbReference type="Gene3D" id="1.10.720.160">
    <property type="match status" value="1"/>
</dbReference>
<keyword evidence="2" id="KW-1185">Reference proteome</keyword>
<dbReference type="PANTHER" id="PTHR43190">
    <property type="entry name" value="N-ACETYL-D-GLUCOSAMINE KINASE"/>
    <property type="match status" value="1"/>
</dbReference>
<evidence type="ECO:0000313" key="2">
    <source>
        <dbReference type="Proteomes" id="UP000191112"/>
    </source>
</evidence>
<protein>
    <recommendedName>
        <fullName evidence="3">BadF-type ATPase</fullName>
    </recommendedName>
</protein>
<evidence type="ECO:0000313" key="1">
    <source>
        <dbReference type="EMBL" id="SKB97819.1"/>
    </source>
</evidence>
<dbReference type="AlphaFoldDB" id="A0A1T5FNR4"/>
<dbReference type="STRING" id="619805.SAMN05660477_02173"/>
<dbReference type="RefSeq" id="WP_079667389.1">
    <property type="nucleotide sequence ID" value="NZ_FUYZ01000007.1"/>
</dbReference>
<sequence length="288" mass="32954">MIAIVDGGSTKCDWVILEHDGKEVFKTETIGFNPNIISPELIAPEVENNKALMSVANDIKHVFFYGSGCGVQKNREIVQRELNKVFKNAYVTAKEDLVAAAYAAYRGHPEIVCILGTGSNSCYFDGEKLRTELPSLGFLIGDEGSGSSLGKQLVRHFFMKKLPPDLHNQFAEIYQLNIEDLLQNMYHNPRVNAYFADFTRFIVDRKTHPYFQQFVYKELRNFLEFQVLPYKECRSSELNFIGSIAYFFEDILRAAAAEFHFTVGDIVQRPIESLVNYHRDYILPKLLP</sequence>
<dbReference type="SUPFAM" id="SSF53067">
    <property type="entry name" value="Actin-like ATPase domain"/>
    <property type="match status" value="2"/>
</dbReference>
<dbReference type="CDD" id="cd24079">
    <property type="entry name" value="ASKHA_NBD_PG1100-like"/>
    <property type="match status" value="1"/>
</dbReference>
<reference evidence="1 2" key="1">
    <citation type="submission" date="2017-02" db="EMBL/GenBank/DDBJ databases">
        <authorList>
            <person name="Peterson S.W."/>
        </authorList>
    </citation>
    <scope>NUCLEOTIDE SEQUENCE [LARGE SCALE GENOMIC DNA]</scope>
    <source>
        <strain evidence="1 2">DSM 22323</strain>
    </source>
</reference>
<dbReference type="PANTHER" id="PTHR43190:SF3">
    <property type="entry name" value="N-ACETYL-D-GLUCOSAMINE KINASE"/>
    <property type="match status" value="1"/>
</dbReference>
<name>A0A1T5FNR4_9FLAO</name>